<dbReference type="EMBL" id="GBXM01106511">
    <property type="protein sequence ID" value="JAH02066.1"/>
    <property type="molecule type" value="Transcribed_RNA"/>
</dbReference>
<protein>
    <submittedName>
        <fullName evidence="1">Uncharacterized protein</fullName>
    </submittedName>
</protein>
<sequence>MLGVGVRGAPSHQRPVGCGLTGPFVLSQPGPAQSIAARLSKAEMIIPKRLDQGSGGAVGLDAKATTSVGALRMA</sequence>
<reference evidence="1" key="2">
    <citation type="journal article" date="2015" name="Fish Shellfish Immunol.">
        <title>Early steps in the European eel (Anguilla anguilla)-Vibrio vulnificus interaction in the gills: Role of the RtxA13 toxin.</title>
        <authorList>
            <person name="Callol A."/>
            <person name="Pajuelo D."/>
            <person name="Ebbesson L."/>
            <person name="Teles M."/>
            <person name="MacKenzie S."/>
            <person name="Amaro C."/>
        </authorList>
    </citation>
    <scope>NUCLEOTIDE SEQUENCE</scope>
</reference>
<reference evidence="1" key="1">
    <citation type="submission" date="2014-11" db="EMBL/GenBank/DDBJ databases">
        <authorList>
            <person name="Amaro Gonzalez C."/>
        </authorList>
    </citation>
    <scope>NUCLEOTIDE SEQUENCE</scope>
</reference>
<accession>A0A0E9PBL3</accession>
<organism evidence="1">
    <name type="scientific">Anguilla anguilla</name>
    <name type="common">European freshwater eel</name>
    <name type="synonym">Muraena anguilla</name>
    <dbReference type="NCBI Taxonomy" id="7936"/>
    <lineage>
        <taxon>Eukaryota</taxon>
        <taxon>Metazoa</taxon>
        <taxon>Chordata</taxon>
        <taxon>Craniata</taxon>
        <taxon>Vertebrata</taxon>
        <taxon>Euteleostomi</taxon>
        <taxon>Actinopterygii</taxon>
        <taxon>Neopterygii</taxon>
        <taxon>Teleostei</taxon>
        <taxon>Anguilliformes</taxon>
        <taxon>Anguillidae</taxon>
        <taxon>Anguilla</taxon>
    </lineage>
</organism>
<name>A0A0E9PBL3_ANGAN</name>
<evidence type="ECO:0000313" key="1">
    <source>
        <dbReference type="EMBL" id="JAH02066.1"/>
    </source>
</evidence>
<dbReference type="AlphaFoldDB" id="A0A0E9PBL3"/>
<proteinExistence type="predicted"/>